<protein>
    <submittedName>
        <fullName evidence="1">Uncharacterized protein</fullName>
    </submittedName>
</protein>
<proteinExistence type="predicted"/>
<organism evidence="1 2">
    <name type="scientific">Sphaerobolus stellatus (strain SS14)</name>
    <dbReference type="NCBI Taxonomy" id="990650"/>
    <lineage>
        <taxon>Eukaryota</taxon>
        <taxon>Fungi</taxon>
        <taxon>Dikarya</taxon>
        <taxon>Basidiomycota</taxon>
        <taxon>Agaricomycotina</taxon>
        <taxon>Agaricomycetes</taxon>
        <taxon>Phallomycetidae</taxon>
        <taxon>Geastrales</taxon>
        <taxon>Sphaerobolaceae</taxon>
        <taxon>Sphaerobolus</taxon>
    </lineage>
</organism>
<dbReference type="Proteomes" id="UP000054279">
    <property type="component" value="Unassembled WGS sequence"/>
</dbReference>
<dbReference type="HOGENOM" id="CLU_1723504_0_0_1"/>
<accession>A0A0C9USL1</accession>
<dbReference type="EMBL" id="KN837309">
    <property type="protein sequence ID" value="KIJ28326.1"/>
    <property type="molecule type" value="Genomic_DNA"/>
</dbReference>
<reference evidence="1 2" key="1">
    <citation type="submission" date="2014-06" db="EMBL/GenBank/DDBJ databases">
        <title>Evolutionary Origins and Diversification of the Mycorrhizal Mutualists.</title>
        <authorList>
            <consortium name="DOE Joint Genome Institute"/>
            <consortium name="Mycorrhizal Genomics Consortium"/>
            <person name="Kohler A."/>
            <person name="Kuo A."/>
            <person name="Nagy L.G."/>
            <person name="Floudas D."/>
            <person name="Copeland A."/>
            <person name="Barry K.W."/>
            <person name="Cichocki N."/>
            <person name="Veneault-Fourrey C."/>
            <person name="LaButti K."/>
            <person name="Lindquist E.A."/>
            <person name="Lipzen A."/>
            <person name="Lundell T."/>
            <person name="Morin E."/>
            <person name="Murat C."/>
            <person name="Riley R."/>
            <person name="Ohm R."/>
            <person name="Sun H."/>
            <person name="Tunlid A."/>
            <person name="Henrissat B."/>
            <person name="Grigoriev I.V."/>
            <person name="Hibbett D.S."/>
            <person name="Martin F."/>
        </authorList>
    </citation>
    <scope>NUCLEOTIDE SEQUENCE [LARGE SCALE GENOMIC DNA]</scope>
    <source>
        <strain evidence="1 2">SS14</strain>
    </source>
</reference>
<gene>
    <name evidence="1" type="ORF">M422DRAFT_270396</name>
</gene>
<name>A0A0C9USL1_SPHS4</name>
<evidence type="ECO:0000313" key="2">
    <source>
        <dbReference type="Proteomes" id="UP000054279"/>
    </source>
</evidence>
<dbReference type="AlphaFoldDB" id="A0A0C9USL1"/>
<evidence type="ECO:0000313" key="1">
    <source>
        <dbReference type="EMBL" id="KIJ28326.1"/>
    </source>
</evidence>
<keyword evidence="2" id="KW-1185">Reference proteome</keyword>
<sequence length="152" mass="17253">MSLLHDPTFLQSLHWEYLVAHSELRALMLPTQTPHVPAALSLIGRPFCPIDRLLASIEKNLRTHIVERGCSGVLEPDGEIELILTKNMKLGTQKVWPVVSTFQTTLWDEKKILTSLAGKDVRVSFELYEQQRKGRRIFLGTVSHIITLPTTQ</sequence>